<reference evidence="1 2" key="1">
    <citation type="submission" date="2016-09" db="EMBL/GenBank/DDBJ databases">
        <title>The draft genome of Dichanthelium oligosanthes: A C3 panicoid grass species.</title>
        <authorList>
            <person name="Studer A.J."/>
            <person name="Schnable J.C."/>
            <person name="Brutnell T.P."/>
        </authorList>
    </citation>
    <scope>NUCLEOTIDE SEQUENCE [LARGE SCALE GENOMIC DNA]</scope>
    <source>
        <strain evidence="2">cv. Kellogg 1175</strain>
        <tissue evidence="1">Leaf</tissue>
    </source>
</reference>
<dbReference type="EMBL" id="LWDX02073373">
    <property type="protein sequence ID" value="OEL13445.1"/>
    <property type="molecule type" value="Genomic_DNA"/>
</dbReference>
<dbReference type="PANTHER" id="PTHR45958">
    <property type="entry name" value="RING-TYPE E3 UBIQUITIN TRANSFERASE"/>
    <property type="match status" value="1"/>
</dbReference>
<dbReference type="PANTHER" id="PTHR45958:SF7">
    <property type="entry name" value="RING-TYPE E3 UBIQUITIN TRANSFERASE"/>
    <property type="match status" value="1"/>
</dbReference>
<dbReference type="Proteomes" id="UP000095767">
    <property type="component" value="Unassembled WGS sequence"/>
</dbReference>
<comment type="caution">
    <text evidence="1">The sequence shown here is derived from an EMBL/GenBank/DDBJ whole genome shotgun (WGS) entry which is preliminary data.</text>
</comment>
<dbReference type="STRING" id="888268.A0A1E5UKW6"/>
<keyword evidence="2" id="KW-1185">Reference proteome</keyword>
<proteinExistence type="predicted"/>
<accession>A0A1E5UKW6</accession>
<protein>
    <submittedName>
        <fullName evidence="1">Uncharacterized protein</fullName>
    </submittedName>
</protein>
<name>A0A1E5UKW6_9POAL</name>
<sequence>MQEVRRADLRPVLALQAAIEEWADRRQRNKLRRTCQWLTKDATEKEAVRALGCAVRGWSRGRAGSRVVSGEGMIQMVGGMLRSGSTIVRLKALEDIQEFAKETDQDRVGERKEMHQN</sequence>
<gene>
    <name evidence="1" type="ORF">BAE44_0025537</name>
</gene>
<dbReference type="AlphaFoldDB" id="A0A1E5UKW6"/>
<organism evidence="1 2">
    <name type="scientific">Dichanthelium oligosanthes</name>
    <dbReference type="NCBI Taxonomy" id="888268"/>
    <lineage>
        <taxon>Eukaryota</taxon>
        <taxon>Viridiplantae</taxon>
        <taxon>Streptophyta</taxon>
        <taxon>Embryophyta</taxon>
        <taxon>Tracheophyta</taxon>
        <taxon>Spermatophyta</taxon>
        <taxon>Magnoliopsida</taxon>
        <taxon>Liliopsida</taxon>
        <taxon>Poales</taxon>
        <taxon>Poaceae</taxon>
        <taxon>PACMAD clade</taxon>
        <taxon>Panicoideae</taxon>
        <taxon>Panicodae</taxon>
        <taxon>Paniceae</taxon>
        <taxon>Dichantheliinae</taxon>
        <taxon>Dichanthelium</taxon>
    </lineage>
</organism>
<evidence type="ECO:0000313" key="2">
    <source>
        <dbReference type="Proteomes" id="UP000095767"/>
    </source>
</evidence>
<evidence type="ECO:0000313" key="1">
    <source>
        <dbReference type="EMBL" id="OEL13445.1"/>
    </source>
</evidence>
<dbReference type="InterPro" id="IPR052608">
    <property type="entry name" value="U-box_domain_protein"/>
</dbReference>